<keyword evidence="3" id="KW-1185">Reference proteome</keyword>
<dbReference type="EMBL" id="LFOE01000023">
    <property type="protein sequence ID" value="OBY30893.1"/>
    <property type="molecule type" value="Genomic_DNA"/>
</dbReference>
<accession>A0A1B8SDS6</accession>
<name>A0A1B8SDS6_9MYCO</name>
<dbReference type="AlphaFoldDB" id="A0A1B8SDS6"/>
<dbReference type="Proteomes" id="UP000092668">
    <property type="component" value="Unassembled WGS sequence"/>
</dbReference>
<organism evidence="2 3">
    <name type="scientific">Mycolicibacter kumamotonensis</name>
    <dbReference type="NCBI Taxonomy" id="354243"/>
    <lineage>
        <taxon>Bacteria</taxon>
        <taxon>Bacillati</taxon>
        <taxon>Actinomycetota</taxon>
        <taxon>Actinomycetes</taxon>
        <taxon>Mycobacteriales</taxon>
        <taxon>Mycobacteriaceae</taxon>
        <taxon>Mycolicibacter</taxon>
    </lineage>
</organism>
<proteinExistence type="predicted"/>
<evidence type="ECO:0000313" key="2">
    <source>
        <dbReference type="EMBL" id="OBY30893.1"/>
    </source>
</evidence>
<comment type="caution">
    <text evidence="2">The sequence shown here is derived from an EMBL/GenBank/DDBJ whole genome shotgun (WGS) entry which is preliminary data.</text>
</comment>
<feature type="region of interest" description="Disordered" evidence="1">
    <location>
        <begin position="128"/>
        <end position="157"/>
    </location>
</feature>
<reference evidence="2 3" key="1">
    <citation type="submission" date="2015-06" db="EMBL/GenBank/DDBJ databases">
        <title>Genome sequence of Mycobacterium kumamotonense strain Roo.</title>
        <authorList>
            <person name="Greninger A.L."/>
            <person name="Cunningham G."/>
            <person name="Miller S."/>
        </authorList>
    </citation>
    <scope>NUCLEOTIDE SEQUENCE [LARGE SCALE GENOMIC DNA]</scope>
    <source>
        <strain evidence="2 3">Roo</strain>
    </source>
</reference>
<evidence type="ECO:0000313" key="3">
    <source>
        <dbReference type="Proteomes" id="UP000092668"/>
    </source>
</evidence>
<sequence>MVFGGLIELAAKVHNALPNLSDKELLPRMADFGRVLTCVDHITGSTGMARYRDRINSGLRESTSTSSFIQCLIDLEYDTGDKAKTAAEMLADVNERFSVVWQATTTPRDWPRSPKTVTSLLKRNAPGLRSMGRHVDNDGGRNQDGVTKWTLRAPDTD</sequence>
<gene>
    <name evidence="2" type="ORF">ACT18_14940</name>
</gene>
<protein>
    <submittedName>
        <fullName evidence="2">Uncharacterized protein</fullName>
    </submittedName>
</protein>
<evidence type="ECO:0000256" key="1">
    <source>
        <dbReference type="SAM" id="MobiDB-lite"/>
    </source>
</evidence>